<dbReference type="InterPro" id="IPR047047">
    <property type="entry name" value="GST_Omega-like_C"/>
</dbReference>
<feature type="region of interest" description="Disordered" evidence="4">
    <location>
        <begin position="1"/>
        <end position="20"/>
    </location>
</feature>
<accession>A0A317ZIE9</accession>
<evidence type="ECO:0000256" key="4">
    <source>
        <dbReference type="SAM" id="MobiDB-lite"/>
    </source>
</evidence>
<keyword evidence="7" id="KW-1185">Reference proteome</keyword>
<dbReference type="SFLD" id="SFLDS00019">
    <property type="entry name" value="Glutathione_Transferase_(cytos"/>
    <property type="match status" value="1"/>
</dbReference>
<dbReference type="Gene3D" id="1.20.1050.10">
    <property type="match status" value="1"/>
</dbReference>
<evidence type="ECO:0000313" key="6">
    <source>
        <dbReference type="EMBL" id="PXA05385.1"/>
    </source>
</evidence>
<dbReference type="InterPro" id="IPR016639">
    <property type="entry name" value="GST_Omega/GSH"/>
</dbReference>
<dbReference type="PROSITE" id="PS50405">
    <property type="entry name" value="GST_CTER"/>
    <property type="match status" value="1"/>
</dbReference>
<evidence type="ECO:0000256" key="1">
    <source>
        <dbReference type="PIRSR" id="PIRSR015753-1"/>
    </source>
</evidence>
<feature type="site" description="Lowers pKa of active site Cys" evidence="3">
    <location>
        <position position="274"/>
    </location>
</feature>
<feature type="binding site" evidence="2">
    <location>
        <begin position="107"/>
        <end position="110"/>
    </location>
    <ligand>
        <name>glutathione</name>
        <dbReference type="ChEBI" id="CHEBI:57925"/>
    </ligand>
</feature>
<dbReference type="OrthoDB" id="9769158at2"/>
<feature type="active site" description="Proton donor/acceptor" evidence="1">
    <location>
        <position position="172"/>
    </location>
</feature>
<dbReference type="PANTHER" id="PTHR32419:SF6">
    <property type="entry name" value="GLUTATHIONE S-TRANSFERASE OMEGA-LIKE 1-RELATED"/>
    <property type="match status" value="1"/>
</dbReference>
<dbReference type="InterPro" id="IPR004045">
    <property type="entry name" value="Glutathione_S-Trfase_N"/>
</dbReference>
<dbReference type="SUPFAM" id="SSF52833">
    <property type="entry name" value="Thioredoxin-like"/>
    <property type="match status" value="1"/>
</dbReference>
<dbReference type="GO" id="GO:0005737">
    <property type="term" value="C:cytoplasm"/>
    <property type="evidence" value="ECO:0007669"/>
    <property type="project" value="TreeGrafter"/>
</dbReference>
<dbReference type="RefSeq" id="WP_110129842.1">
    <property type="nucleotide sequence ID" value="NZ_QHJQ01000001.1"/>
</dbReference>
<organism evidence="6 7">
    <name type="scientific">Coraliomargarita sinensis</name>
    <dbReference type="NCBI Taxonomy" id="2174842"/>
    <lineage>
        <taxon>Bacteria</taxon>
        <taxon>Pseudomonadati</taxon>
        <taxon>Verrucomicrobiota</taxon>
        <taxon>Opitutia</taxon>
        <taxon>Puniceicoccales</taxon>
        <taxon>Coraliomargaritaceae</taxon>
        <taxon>Coraliomargarita</taxon>
    </lineage>
</organism>
<dbReference type="Gene3D" id="3.40.30.10">
    <property type="entry name" value="Glutaredoxin"/>
    <property type="match status" value="1"/>
</dbReference>
<dbReference type="InterPro" id="IPR036282">
    <property type="entry name" value="Glutathione-S-Trfase_C_sf"/>
</dbReference>
<reference evidence="6 7" key="1">
    <citation type="submission" date="2018-05" db="EMBL/GenBank/DDBJ databases">
        <title>Coraliomargarita sinensis sp. nov., isolated from a marine solar saltern.</title>
        <authorList>
            <person name="Zhou L.Y."/>
        </authorList>
    </citation>
    <scope>NUCLEOTIDE SEQUENCE [LARGE SCALE GENOMIC DNA]</scope>
    <source>
        <strain evidence="6 7">WN38</strain>
    </source>
</reference>
<dbReference type="Proteomes" id="UP000247099">
    <property type="component" value="Unassembled WGS sequence"/>
</dbReference>
<feature type="binding site" evidence="2">
    <location>
        <position position="74"/>
    </location>
    <ligand>
        <name>glutathione</name>
        <dbReference type="ChEBI" id="CHEBI:57925"/>
    </ligand>
</feature>
<feature type="site" description="Lowers pKa of active site Cys" evidence="3">
    <location>
        <position position="231"/>
    </location>
</feature>
<feature type="active site" description="Nucleophile" evidence="1">
    <location>
        <position position="41"/>
    </location>
</feature>
<dbReference type="GO" id="GO:0004364">
    <property type="term" value="F:glutathione transferase activity"/>
    <property type="evidence" value="ECO:0007669"/>
    <property type="project" value="InterPro"/>
</dbReference>
<feature type="domain" description="GST C-terminal" evidence="5">
    <location>
        <begin position="123"/>
        <end position="274"/>
    </location>
</feature>
<dbReference type="InterPro" id="IPR040079">
    <property type="entry name" value="Glutathione_S-Trfase"/>
</dbReference>
<name>A0A317ZIE9_9BACT</name>
<evidence type="ECO:0000256" key="2">
    <source>
        <dbReference type="PIRSR" id="PIRSR015753-2"/>
    </source>
</evidence>
<evidence type="ECO:0000256" key="3">
    <source>
        <dbReference type="PIRSR" id="PIRSR015753-3"/>
    </source>
</evidence>
<dbReference type="SFLD" id="SFLDG01148">
    <property type="entry name" value="Xi_(cytGST)"/>
    <property type="match status" value="1"/>
</dbReference>
<evidence type="ECO:0000259" key="5">
    <source>
        <dbReference type="PROSITE" id="PS50405"/>
    </source>
</evidence>
<gene>
    <name evidence="6" type="ORF">DDZ13_00525</name>
</gene>
<dbReference type="CDD" id="cd03190">
    <property type="entry name" value="GST_C_Omega_like"/>
    <property type="match status" value="1"/>
</dbReference>
<dbReference type="InterPro" id="IPR036249">
    <property type="entry name" value="Thioredoxin-like_sf"/>
</dbReference>
<dbReference type="AlphaFoldDB" id="A0A317ZIE9"/>
<dbReference type="PIRSF" id="PIRSF015753">
    <property type="entry name" value="GST"/>
    <property type="match status" value="1"/>
</dbReference>
<dbReference type="SUPFAM" id="SSF47616">
    <property type="entry name" value="GST C-terminal domain-like"/>
    <property type="match status" value="1"/>
</dbReference>
<dbReference type="PANTHER" id="PTHR32419">
    <property type="entry name" value="GLUTATHIONYL-HYDROQUINONE REDUCTASE"/>
    <property type="match status" value="1"/>
</dbReference>
<dbReference type="SFLD" id="SFLDG01206">
    <property type="entry name" value="Xi.1"/>
    <property type="match status" value="1"/>
</dbReference>
<dbReference type="InParanoid" id="A0A317ZIE9"/>
<comment type="caution">
    <text evidence="6">The sequence shown here is derived from an EMBL/GenBank/DDBJ whole genome shotgun (WGS) entry which is preliminary data.</text>
</comment>
<sequence>MAQFPNEEGADGSFERQPDEFRDWVETPEAGRYHLYVCKACPWAHRAWLTRNLMGLAEVVSVNFVDPIRDEKGWAFREGEGHGLDDVEGFDYLSEAYEKTDPDFDERVTVPVLWDKQAKRIVNNSEDDICEMWAGVFKPLAQRPVDLFPEDLKSEQAALSQEIYENVNNGVYEAGFASSQSAYEDAFRKLFDTLEKLEGRLAGGGPYLFGDRIVETDYRLFCTLVRFDAVYFGHFKCNLKRITDYPALQTYLEKIYHSPGIAETVNFNQIKRHYYYTHDDLNPSRIVPAGPELGWV</sequence>
<dbReference type="EMBL" id="QHJQ01000001">
    <property type="protein sequence ID" value="PXA05385.1"/>
    <property type="molecule type" value="Genomic_DNA"/>
</dbReference>
<proteinExistence type="predicted"/>
<evidence type="ECO:0000313" key="7">
    <source>
        <dbReference type="Proteomes" id="UP000247099"/>
    </source>
</evidence>
<protein>
    <submittedName>
        <fullName evidence="6">Glutathione-dependent reductase</fullName>
    </submittedName>
</protein>
<dbReference type="Pfam" id="PF13409">
    <property type="entry name" value="GST_N_2"/>
    <property type="match status" value="1"/>
</dbReference>
<dbReference type="InterPro" id="IPR010987">
    <property type="entry name" value="Glutathione-S-Trfase_C-like"/>
</dbReference>
<dbReference type="Pfam" id="PF13410">
    <property type="entry name" value="GST_C_2"/>
    <property type="match status" value="1"/>
</dbReference>
<dbReference type="FunCoup" id="A0A317ZIE9">
    <property type="interactions" value="314"/>
</dbReference>